<organism evidence="1">
    <name type="scientific">marine sediment metagenome</name>
    <dbReference type="NCBI Taxonomy" id="412755"/>
    <lineage>
        <taxon>unclassified sequences</taxon>
        <taxon>metagenomes</taxon>
        <taxon>ecological metagenomes</taxon>
    </lineage>
</organism>
<gene>
    <name evidence="1" type="ORF">S06H3_59493</name>
</gene>
<accession>X1QFC2</accession>
<sequence>MDIGNLYAEGYRPGAPPPGFIDAAAIDGSVCIGSKCDNCGHQGMVYKPFLRDNPYSYRAFAICPECGASFEF</sequence>
<dbReference type="AlphaFoldDB" id="X1QFC2"/>
<reference evidence="1" key="1">
    <citation type="journal article" date="2014" name="Front. Microbiol.">
        <title>High frequency of phylogenetically diverse reductive dehalogenase-homologous genes in deep subseafloor sedimentary metagenomes.</title>
        <authorList>
            <person name="Kawai M."/>
            <person name="Futagami T."/>
            <person name="Toyoda A."/>
            <person name="Takaki Y."/>
            <person name="Nishi S."/>
            <person name="Hori S."/>
            <person name="Arai W."/>
            <person name="Tsubouchi T."/>
            <person name="Morono Y."/>
            <person name="Uchiyama I."/>
            <person name="Ito T."/>
            <person name="Fujiyama A."/>
            <person name="Inagaki F."/>
            <person name="Takami H."/>
        </authorList>
    </citation>
    <scope>NUCLEOTIDE SEQUENCE</scope>
    <source>
        <strain evidence="1">Expedition CK06-06</strain>
    </source>
</reference>
<proteinExistence type="predicted"/>
<dbReference type="EMBL" id="BARV01038663">
    <property type="protein sequence ID" value="GAI49740.1"/>
    <property type="molecule type" value="Genomic_DNA"/>
</dbReference>
<protein>
    <submittedName>
        <fullName evidence="1">Uncharacterized protein</fullName>
    </submittedName>
</protein>
<name>X1QFC2_9ZZZZ</name>
<evidence type="ECO:0000313" key="1">
    <source>
        <dbReference type="EMBL" id="GAI49740.1"/>
    </source>
</evidence>
<comment type="caution">
    <text evidence="1">The sequence shown here is derived from an EMBL/GenBank/DDBJ whole genome shotgun (WGS) entry which is preliminary data.</text>
</comment>